<evidence type="ECO:0000259" key="5">
    <source>
        <dbReference type="Pfam" id="PF01182"/>
    </source>
</evidence>
<comment type="subunit">
    <text evidence="4">Homohexamer.</text>
</comment>
<dbReference type="Gene3D" id="3.40.50.1360">
    <property type="match status" value="1"/>
</dbReference>
<dbReference type="NCBIfam" id="NF001684">
    <property type="entry name" value="PRK00443.1-4"/>
    <property type="match status" value="1"/>
</dbReference>
<dbReference type="SUPFAM" id="SSF100950">
    <property type="entry name" value="NagB/RpiA/CoA transferase-like"/>
    <property type="match status" value="1"/>
</dbReference>
<gene>
    <name evidence="4 6" type="primary">nagB</name>
    <name evidence="6" type="ORF">E4656_08670</name>
</gene>
<proteinExistence type="inferred from homology"/>
<dbReference type="InterPro" id="IPR018321">
    <property type="entry name" value="Glucosamine6P_isomerase_CS"/>
</dbReference>
<dbReference type="UniPathway" id="UPA00629">
    <property type="reaction ID" value="UER00684"/>
</dbReference>
<keyword evidence="7" id="KW-1185">Reference proteome</keyword>
<dbReference type="GO" id="GO:0006046">
    <property type="term" value="P:N-acetylglucosamine catabolic process"/>
    <property type="evidence" value="ECO:0007669"/>
    <property type="project" value="UniProtKB-UniRule"/>
</dbReference>
<dbReference type="NCBIfam" id="TIGR00502">
    <property type="entry name" value="nagB"/>
    <property type="match status" value="1"/>
</dbReference>
<keyword evidence="2 4" id="KW-0378">Hydrolase</keyword>
<comment type="caution">
    <text evidence="6">The sequence shown here is derived from an EMBL/GenBank/DDBJ whole genome shotgun (WGS) entry which is preliminary data.</text>
</comment>
<feature type="active site" description="For ring-opening step" evidence="4">
    <location>
        <position position="136"/>
    </location>
</feature>
<evidence type="ECO:0000256" key="3">
    <source>
        <dbReference type="ARBA" id="ARBA00023277"/>
    </source>
</evidence>
<comment type="catalytic activity">
    <reaction evidence="1 4">
        <text>alpha-D-glucosamine 6-phosphate + H2O = beta-D-fructose 6-phosphate + NH4(+)</text>
        <dbReference type="Rhea" id="RHEA:12172"/>
        <dbReference type="ChEBI" id="CHEBI:15377"/>
        <dbReference type="ChEBI" id="CHEBI:28938"/>
        <dbReference type="ChEBI" id="CHEBI:57634"/>
        <dbReference type="ChEBI" id="CHEBI:75989"/>
        <dbReference type="EC" id="3.5.99.6"/>
    </reaction>
</comment>
<feature type="site" description="Part of the allosteric site" evidence="4">
    <location>
        <position position="155"/>
    </location>
</feature>
<dbReference type="HAMAP" id="MF_01241">
    <property type="entry name" value="GlcN6P_deamin"/>
    <property type="match status" value="1"/>
</dbReference>
<feature type="domain" description="Glucosamine/galactosamine-6-phosphate isomerase" evidence="5">
    <location>
        <begin position="8"/>
        <end position="224"/>
    </location>
</feature>
<dbReference type="InterPro" id="IPR037171">
    <property type="entry name" value="NagB/RpiA_transferase-like"/>
</dbReference>
<dbReference type="CDD" id="cd01399">
    <property type="entry name" value="GlcN6P_deaminase"/>
    <property type="match status" value="1"/>
</dbReference>
<dbReference type="PROSITE" id="PS01161">
    <property type="entry name" value="GLC_GALNAC_ISOMERASE"/>
    <property type="match status" value="1"/>
</dbReference>
<organism evidence="6 7">
    <name type="scientific">Natronospirillum operosum</name>
    <dbReference type="NCBI Taxonomy" id="2759953"/>
    <lineage>
        <taxon>Bacteria</taxon>
        <taxon>Pseudomonadati</taxon>
        <taxon>Pseudomonadota</taxon>
        <taxon>Gammaproteobacteria</taxon>
        <taxon>Oceanospirillales</taxon>
        <taxon>Natronospirillaceae</taxon>
        <taxon>Natronospirillum</taxon>
    </lineage>
</organism>
<reference evidence="6 7" key="1">
    <citation type="submission" date="2019-04" db="EMBL/GenBank/DDBJ databases">
        <title>Natronospirillum operosus gen. nov., sp. nov., a haloalkaliphilic satellite isolated from decaying biomass of laboratory culture of cyanobacterium Geitlerinema sp. and proposal of Natronospirillaceae fam. nov. and Saccharospirillaceae fam. nov.</title>
        <authorList>
            <person name="Kevbrin V."/>
            <person name="Boltyanskaya Y."/>
            <person name="Koziaeva V."/>
            <person name="Grouzdev D.S."/>
            <person name="Park M."/>
            <person name="Cho J."/>
        </authorList>
    </citation>
    <scope>NUCLEOTIDE SEQUENCE [LARGE SCALE GENOMIC DNA]</scope>
    <source>
        <strain evidence="6 7">G-116</strain>
    </source>
</reference>
<sequence length="264" mass="29026">MQVVIVRTAAEVAQFAADRVAAQLQRKPDSVLGLATGATPVATYELLIEQYRQGRLSFARCHTCNLDEYLGLGPEHPQSYRRFMQDKLFNHIDVLPEQTHLPDGLAADPEAECQHYENLIRQLGGVDLQLLGIGRNGHIGFNEPMSSLGSRTRIKTLTPDTVEANARYFRPDEFQPQLALTMGIGTIMEARQVLLLATGEAKAEAVATMVEGPVAARCPASALQFHPTVCVVLDEAAAADLTRKSFYQYVEAQARALVRDPAPW</sequence>
<dbReference type="PANTHER" id="PTHR11280:SF5">
    <property type="entry name" value="GLUCOSAMINE-6-PHOSPHATE ISOMERASE"/>
    <property type="match status" value="1"/>
</dbReference>
<evidence type="ECO:0000256" key="1">
    <source>
        <dbReference type="ARBA" id="ARBA00000644"/>
    </source>
</evidence>
<dbReference type="GO" id="GO:0005737">
    <property type="term" value="C:cytoplasm"/>
    <property type="evidence" value="ECO:0007669"/>
    <property type="project" value="TreeGrafter"/>
</dbReference>
<comment type="caution">
    <text evidence="4">Lacks conserved residue(s) required for the propagation of feature annotation.</text>
</comment>
<name>A0A4Z0WAL1_9GAMM</name>
<keyword evidence="4" id="KW-0021">Allosteric enzyme</keyword>
<comment type="similarity">
    <text evidence="4">Belongs to the glucosamine/galactosamine-6-phosphate isomerase family. NagB subfamily.</text>
</comment>
<dbReference type="GO" id="GO:0005975">
    <property type="term" value="P:carbohydrate metabolic process"/>
    <property type="evidence" value="ECO:0007669"/>
    <property type="project" value="InterPro"/>
</dbReference>
<dbReference type="EC" id="3.5.99.6" evidence="4"/>
<feature type="site" description="Part of the allosteric site" evidence="4">
    <location>
        <position position="153"/>
    </location>
</feature>
<evidence type="ECO:0000256" key="4">
    <source>
        <dbReference type="HAMAP-Rule" id="MF_01241"/>
    </source>
</evidence>
<dbReference type="AlphaFoldDB" id="A0A4Z0WAL1"/>
<evidence type="ECO:0000256" key="2">
    <source>
        <dbReference type="ARBA" id="ARBA00022801"/>
    </source>
</evidence>
<dbReference type="RefSeq" id="WP_135482796.1">
    <property type="nucleotide sequence ID" value="NZ_SRMF01000002.1"/>
</dbReference>
<dbReference type="GO" id="GO:0019262">
    <property type="term" value="P:N-acetylneuraminate catabolic process"/>
    <property type="evidence" value="ECO:0007669"/>
    <property type="project" value="UniProtKB-UniRule"/>
</dbReference>
<dbReference type="GO" id="GO:0004342">
    <property type="term" value="F:glucosamine-6-phosphate deaminase activity"/>
    <property type="evidence" value="ECO:0007669"/>
    <property type="project" value="UniProtKB-UniRule"/>
</dbReference>
<dbReference type="EMBL" id="SRMF01000002">
    <property type="protein sequence ID" value="TGG94229.1"/>
    <property type="molecule type" value="Genomic_DNA"/>
</dbReference>
<feature type="active site" description="For ring-opening step" evidence="4">
    <location>
        <position position="143"/>
    </location>
</feature>
<feature type="site" description="Part of the allosteric site" evidence="4">
    <location>
        <position position="156"/>
    </location>
</feature>
<dbReference type="GO" id="GO:0006043">
    <property type="term" value="P:glucosamine catabolic process"/>
    <property type="evidence" value="ECO:0007669"/>
    <property type="project" value="TreeGrafter"/>
</dbReference>
<protein>
    <recommendedName>
        <fullName evidence="4">Glucosamine-6-phosphate deaminase</fullName>
        <ecNumber evidence="4">3.5.99.6</ecNumber>
    </recommendedName>
    <alternativeName>
        <fullName evidence="4">GlcN6P deaminase</fullName>
        <shortName evidence="4">GNPDA</shortName>
    </alternativeName>
    <alternativeName>
        <fullName evidence="4">Glucosamine-6-phosphate isomerase</fullName>
    </alternativeName>
</protein>
<dbReference type="Proteomes" id="UP000297475">
    <property type="component" value="Unassembled WGS sequence"/>
</dbReference>
<evidence type="ECO:0000313" key="6">
    <source>
        <dbReference type="EMBL" id="TGG94229.1"/>
    </source>
</evidence>
<evidence type="ECO:0000313" key="7">
    <source>
        <dbReference type="Proteomes" id="UP000297475"/>
    </source>
</evidence>
<comment type="function">
    <text evidence="4">Catalyzes the reversible isomerization-deamination of glucosamine 6-phosphate (GlcN6P) to form fructose 6-phosphate (Fru6P) and ammonium ion.</text>
</comment>
<dbReference type="PANTHER" id="PTHR11280">
    <property type="entry name" value="GLUCOSAMINE-6-PHOSPHATE ISOMERASE"/>
    <property type="match status" value="1"/>
</dbReference>
<dbReference type="GO" id="GO:0042802">
    <property type="term" value="F:identical protein binding"/>
    <property type="evidence" value="ECO:0007669"/>
    <property type="project" value="TreeGrafter"/>
</dbReference>
<feature type="active site" description="Proton acceptor; for ring-opening step" evidence="4">
    <location>
        <position position="138"/>
    </location>
</feature>
<comment type="pathway">
    <text evidence="4">Amino-sugar metabolism; N-acetylneuraminate degradation; D-fructose 6-phosphate from N-acetylneuraminate: step 5/5.</text>
</comment>
<dbReference type="InterPro" id="IPR006148">
    <property type="entry name" value="Glc/Gal-6P_isomerase"/>
</dbReference>
<dbReference type="FunFam" id="3.40.50.1360:FF:000003">
    <property type="entry name" value="Glucosamine-6-phosphate deaminase"/>
    <property type="match status" value="1"/>
</dbReference>
<dbReference type="OrthoDB" id="9791139at2"/>
<dbReference type="Pfam" id="PF01182">
    <property type="entry name" value="Glucosamine_iso"/>
    <property type="match status" value="1"/>
</dbReference>
<accession>A0A4Z0WAL1</accession>
<dbReference type="InterPro" id="IPR004547">
    <property type="entry name" value="Glucosamine6P_isomerase"/>
</dbReference>
<feature type="site" description="Part of the allosteric site" evidence="4">
    <location>
        <position position="146"/>
    </location>
</feature>
<comment type="activity regulation">
    <text evidence="4">Allosterically activated by N-acetylglucosamine 6-phosphate (GlcNAc6P).</text>
</comment>
<keyword evidence="3 4" id="KW-0119">Carbohydrate metabolism</keyword>
<feature type="active site" description="Proton acceptor; for enolization step" evidence="4">
    <location>
        <position position="67"/>
    </location>
</feature>